<dbReference type="Pfam" id="PF01219">
    <property type="entry name" value="DAGK_prokar"/>
    <property type="match status" value="1"/>
</dbReference>
<dbReference type="CDD" id="cd14265">
    <property type="entry name" value="UDPK_IM_like"/>
    <property type="match status" value="1"/>
</dbReference>
<keyword evidence="3" id="KW-1185">Reference proteome</keyword>
<protein>
    <submittedName>
        <fullName evidence="2">Diacylglycerol kinase family protein</fullName>
    </submittedName>
</protein>
<feature type="transmembrane region" description="Helical" evidence="1">
    <location>
        <begin position="61"/>
        <end position="80"/>
    </location>
</feature>
<dbReference type="PROSITE" id="PS01069">
    <property type="entry name" value="DAGK_PROKAR"/>
    <property type="match status" value="1"/>
</dbReference>
<evidence type="ECO:0000313" key="2">
    <source>
        <dbReference type="EMBL" id="MBU9712063.1"/>
    </source>
</evidence>
<keyword evidence="2" id="KW-0418">Kinase</keyword>
<reference evidence="2 3" key="1">
    <citation type="submission" date="2021-06" db="EMBL/GenBank/DDBJ databases">
        <title>Bacillus sp. RD4P76, an endophyte from a halophyte.</title>
        <authorList>
            <person name="Sun J.-Q."/>
        </authorList>
    </citation>
    <scope>NUCLEOTIDE SEQUENCE [LARGE SCALE GENOMIC DNA]</scope>
    <source>
        <strain evidence="2 3">CGMCC 1.15917</strain>
    </source>
</reference>
<dbReference type="InterPro" id="IPR033717">
    <property type="entry name" value="UDPK"/>
</dbReference>
<keyword evidence="1" id="KW-1133">Transmembrane helix</keyword>
<dbReference type="PANTHER" id="PTHR34299">
    <property type="entry name" value="DIACYLGLYCEROL KINASE"/>
    <property type="match status" value="1"/>
</dbReference>
<proteinExistence type="predicted"/>
<feature type="transmembrane region" description="Helical" evidence="1">
    <location>
        <begin position="36"/>
        <end position="55"/>
    </location>
</feature>
<comment type="caution">
    <text evidence="2">The sequence shown here is derived from an EMBL/GenBank/DDBJ whole genome shotgun (WGS) entry which is preliminary data.</text>
</comment>
<name>A0ABS6JEH1_9BACI</name>
<dbReference type="EMBL" id="JAHQCS010000092">
    <property type="protein sequence ID" value="MBU9712063.1"/>
    <property type="molecule type" value="Genomic_DNA"/>
</dbReference>
<feature type="transmembrane region" description="Helical" evidence="1">
    <location>
        <begin position="101"/>
        <end position="122"/>
    </location>
</feature>
<organism evidence="2 3">
    <name type="scientific">Evansella tamaricis</name>
    <dbReference type="NCBI Taxonomy" id="2069301"/>
    <lineage>
        <taxon>Bacteria</taxon>
        <taxon>Bacillati</taxon>
        <taxon>Bacillota</taxon>
        <taxon>Bacilli</taxon>
        <taxon>Bacillales</taxon>
        <taxon>Bacillaceae</taxon>
        <taxon>Evansella</taxon>
    </lineage>
</organism>
<dbReference type="Proteomes" id="UP000784880">
    <property type="component" value="Unassembled WGS sequence"/>
</dbReference>
<dbReference type="RefSeq" id="WP_217066294.1">
    <property type="nucleotide sequence ID" value="NZ_JAHQCS010000092.1"/>
</dbReference>
<keyword evidence="1" id="KW-0472">Membrane</keyword>
<accession>A0ABS6JEH1</accession>
<evidence type="ECO:0000256" key="1">
    <source>
        <dbReference type="SAM" id="Phobius"/>
    </source>
</evidence>
<keyword evidence="1" id="KW-0812">Transmembrane</keyword>
<dbReference type="PANTHER" id="PTHR34299:SF1">
    <property type="entry name" value="DIACYLGLYCEROL KINASE"/>
    <property type="match status" value="1"/>
</dbReference>
<gene>
    <name evidence="2" type="ORF">KS419_09960</name>
</gene>
<dbReference type="InterPro" id="IPR000829">
    <property type="entry name" value="DAGK"/>
</dbReference>
<dbReference type="GO" id="GO:0016301">
    <property type="term" value="F:kinase activity"/>
    <property type="evidence" value="ECO:0007669"/>
    <property type="project" value="UniProtKB-KW"/>
</dbReference>
<evidence type="ECO:0000313" key="3">
    <source>
        <dbReference type="Proteomes" id="UP000784880"/>
    </source>
</evidence>
<sequence length="129" mass="14429">MASKNDRKFVSWRRLLKSFKYASIGIGHTWRNEQNFRVHLIVAFLVLILSQILRVPLLEQAVLAIVIGGVLALELINTALEHTVDLIIETYDERAKIIKDAAAGAVFIFSLTAVIVGIVILVPKMIAFF</sequence>
<keyword evidence="2" id="KW-0808">Transferase</keyword>